<dbReference type="InterPro" id="IPR036645">
    <property type="entry name" value="Elafin-like_sf"/>
</dbReference>
<dbReference type="SUPFAM" id="SSF57256">
    <property type="entry name" value="Elafin-like"/>
    <property type="match status" value="1"/>
</dbReference>
<dbReference type="Gene3D" id="4.10.75.10">
    <property type="entry name" value="Elafin-like"/>
    <property type="match status" value="1"/>
</dbReference>
<dbReference type="PRINTS" id="PR00003">
    <property type="entry name" value="4DISULPHCORE"/>
</dbReference>
<protein>
    <recommendedName>
        <fullName evidence="1">WAP domain-containing protein</fullName>
    </recommendedName>
</protein>
<name>A0AAV8YMN7_9CUCU</name>
<dbReference type="GO" id="GO:0005576">
    <property type="term" value="C:extracellular region"/>
    <property type="evidence" value="ECO:0007669"/>
    <property type="project" value="InterPro"/>
</dbReference>
<dbReference type="GO" id="GO:0030414">
    <property type="term" value="F:peptidase inhibitor activity"/>
    <property type="evidence" value="ECO:0007669"/>
    <property type="project" value="InterPro"/>
</dbReference>
<feature type="domain" description="WAP" evidence="1">
    <location>
        <begin position="15"/>
        <end position="60"/>
    </location>
</feature>
<evidence type="ECO:0000313" key="3">
    <source>
        <dbReference type="Proteomes" id="UP001162156"/>
    </source>
</evidence>
<sequence length="68" mass="7348">MRRNDYGVCCPASLKIQKTGTCPATTENECGSMCTHDLECPSVQKCCHTEQCGSSCIHPKNVTGELIV</sequence>
<gene>
    <name evidence="2" type="ORF">NQ314_007414</name>
</gene>
<keyword evidence="3" id="KW-1185">Reference proteome</keyword>
<dbReference type="Proteomes" id="UP001162156">
    <property type="component" value="Unassembled WGS sequence"/>
</dbReference>
<dbReference type="Pfam" id="PF00095">
    <property type="entry name" value="WAP"/>
    <property type="match status" value="1"/>
</dbReference>
<evidence type="ECO:0000313" key="2">
    <source>
        <dbReference type="EMBL" id="KAJ8953040.1"/>
    </source>
</evidence>
<dbReference type="PROSITE" id="PS51390">
    <property type="entry name" value="WAP"/>
    <property type="match status" value="1"/>
</dbReference>
<reference evidence="2" key="1">
    <citation type="journal article" date="2023" name="Insect Mol. Biol.">
        <title>Genome sequencing provides insights into the evolution of gene families encoding plant cell wall-degrading enzymes in longhorned beetles.</title>
        <authorList>
            <person name="Shin N.R."/>
            <person name="Okamura Y."/>
            <person name="Kirsch R."/>
            <person name="Pauchet Y."/>
        </authorList>
    </citation>
    <scope>NUCLEOTIDE SEQUENCE</scope>
    <source>
        <strain evidence="2">RBIC_L_NR</strain>
    </source>
</reference>
<proteinExistence type="predicted"/>
<dbReference type="EMBL" id="JANEYF010001991">
    <property type="protein sequence ID" value="KAJ8953040.1"/>
    <property type="molecule type" value="Genomic_DNA"/>
</dbReference>
<dbReference type="SMART" id="SM00217">
    <property type="entry name" value="WAP"/>
    <property type="match status" value="1"/>
</dbReference>
<dbReference type="InterPro" id="IPR008197">
    <property type="entry name" value="WAP_dom"/>
</dbReference>
<evidence type="ECO:0000259" key="1">
    <source>
        <dbReference type="PROSITE" id="PS51390"/>
    </source>
</evidence>
<accession>A0AAV8YMN7</accession>
<organism evidence="2 3">
    <name type="scientific">Rhamnusium bicolor</name>
    <dbReference type="NCBI Taxonomy" id="1586634"/>
    <lineage>
        <taxon>Eukaryota</taxon>
        <taxon>Metazoa</taxon>
        <taxon>Ecdysozoa</taxon>
        <taxon>Arthropoda</taxon>
        <taxon>Hexapoda</taxon>
        <taxon>Insecta</taxon>
        <taxon>Pterygota</taxon>
        <taxon>Neoptera</taxon>
        <taxon>Endopterygota</taxon>
        <taxon>Coleoptera</taxon>
        <taxon>Polyphaga</taxon>
        <taxon>Cucujiformia</taxon>
        <taxon>Chrysomeloidea</taxon>
        <taxon>Cerambycidae</taxon>
        <taxon>Lepturinae</taxon>
        <taxon>Rhagiini</taxon>
        <taxon>Rhamnusium</taxon>
    </lineage>
</organism>
<dbReference type="AlphaFoldDB" id="A0AAV8YMN7"/>
<comment type="caution">
    <text evidence="2">The sequence shown here is derived from an EMBL/GenBank/DDBJ whole genome shotgun (WGS) entry which is preliminary data.</text>
</comment>